<proteinExistence type="inferred from homology"/>
<feature type="region of interest" description="Disordered" evidence="2">
    <location>
        <begin position="379"/>
        <end position="413"/>
    </location>
</feature>
<dbReference type="Pfam" id="PF04914">
    <property type="entry name" value="DltD"/>
    <property type="match status" value="1"/>
</dbReference>
<dbReference type="PANTHER" id="PTHR40039">
    <property type="entry name" value="PROTEIN DLTD"/>
    <property type="match status" value="1"/>
</dbReference>
<evidence type="ECO:0000256" key="3">
    <source>
        <dbReference type="SAM" id="Phobius"/>
    </source>
</evidence>
<dbReference type="GeneID" id="63935931"/>
<keyword evidence="3" id="KW-1133">Transmembrane helix</keyword>
<dbReference type="PANTHER" id="PTHR40039:SF1">
    <property type="entry name" value="PROTEIN DLTD"/>
    <property type="match status" value="1"/>
</dbReference>
<dbReference type="EMBL" id="UHDZ01000001">
    <property type="protein sequence ID" value="SUM73369.1"/>
    <property type="molecule type" value="Genomic_DNA"/>
</dbReference>
<dbReference type="PIRSF" id="PIRSF021438">
    <property type="entry name" value="DltD"/>
    <property type="match status" value="1"/>
</dbReference>
<keyword evidence="1" id="KW-1003">Cell membrane</keyword>
<dbReference type="GO" id="GO:0070395">
    <property type="term" value="P:lipoteichoic acid biosynthetic process"/>
    <property type="evidence" value="ECO:0007669"/>
    <property type="project" value="UniProtKB-UniRule"/>
</dbReference>
<sequence length="413" mass="47544">MKLKPFLSILISGVIFVIFVLLPASWFTGLVTNKTLADNRISLTDQVLKGTLIQNKLFESDNYYPIYGSSELGKDDPFNPAIALNKNNSSRQPFLIGTGGSTDLINAVELAAQYDNLKGKKFTFIISPQWFTNHGLTNQNFDARMSQTQINQMFNQKDMPVDLKKRYAQRLLQFPHAHNKPYLREQAKHPGNVTGNYISAFKENQLTKIEAIKSLFSFTKPPLAHVKPATSEDASWDEMKHKAVGIGKDNTKSNKFDIRDPYWKLIKENKRKVKRDYEFNVNSPEFQDLKLLVQTLHAAGADVQYISIPSNGRWYDHIGIKKDRREAVYKKIHSTVVDNGGKIYDMTNKDYEKYVISDAVHIGWKGWVYVDQQIARHMDGHDPKNHKVDYSKNKPPHKHHKAHKHNKNREHQE</sequence>
<comment type="similarity">
    <text evidence="1">Belongs to the DltD family.</text>
</comment>
<dbReference type="AlphaFoldDB" id="A0A380H6H5"/>
<dbReference type="NCBIfam" id="TIGR04092">
    <property type="entry name" value="LTA_DltD"/>
    <property type="match status" value="1"/>
</dbReference>
<keyword evidence="1 3" id="KW-0472">Membrane</keyword>
<evidence type="ECO:0000313" key="5">
    <source>
        <dbReference type="Proteomes" id="UP000255425"/>
    </source>
</evidence>
<dbReference type="SUPFAM" id="SSF52266">
    <property type="entry name" value="SGNH hydrolase"/>
    <property type="match status" value="1"/>
</dbReference>
<protein>
    <recommendedName>
        <fullName evidence="1">Protein DltD</fullName>
    </recommendedName>
</protein>
<dbReference type="InterPro" id="IPR023896">
    <property type="entry name" value="LTA_DltD"/>
</dbReference>
<feature type="compositionally biased region" description="Basic and acidic residues" evidence="2">
    <location>
        <begin position="379"/>
        <end position="392"/>
    </location>
</feature>
<comment type="pathway">
    <text evidence="1">Cell wall biogenesis; lipoteichoic acid biosynthesis.</text>
</comment>
<keyword evidence="3" id="KW-0812">Transmembrane</keyword>
<evidence type="ECO:0000256" key="1">
    <source>
        <dbReference type="PIRNR" id="PIRNR021438"/>
    </source>
</evidence>
<dbReference type="InterPro" id="IPR006998">
    <property type="entry name" value="DltD"/>
</dbReference>
<feature type="transmembrane region" description="Helical" evidence="3">
    <location>
        <begin position="7"/>
        <end position="27"/>
    </location>
</feature>
<dbReference type="GO" id="GO:0005886">
    <property type="term" value="C:plasma membrane"/>
    <property type="evidence" value="ECO:0007669"/>
    <property type="project" value="UniProtKB-UniRule"/>
</dbReference>
<evidence type="ECO:0000313" key="4">
    <source>
        <dbReference type="EMBL" id="SUM73369.1"/>
    </source>
</evidence>
<evidence type="ECO:0000256" key="2">
    <source>
        <dbReference type="SAM" id="MobiDB-lite"/>
    </source>
</evidence>
<dbReference type="Proteomes" id="UP000255425">
    <property type="component" value="Unassembled WGS sequence"/>
</dbReference>
<dbReference type="RefSeq" id="WP_115313726.1">
    <property type="nucleotide sequence ID" value="NZ_CP066042.1"/>
</dbReference>
<feature type="compositionally biased region" description="Basic residues" evidence="2">
    <location>
        <begin position="394"/>
        <end position="413"/>
    </location>
</feature>
<accession>A0A380H6H5</accession>
<organism evidence="4 5">
    <name type="scientific">Staphylococcus saccharolyticus</name>
    <dbReference type="NCBI Taxonomy" id="33028"/>
    <lineage>
        <taxon>Bacteria</taxon>
        <taxon>Bacillati</taxon>
        <taxon>Bacillota</taxon>
        <taxon>Bacilli</taxon>
        <taxon>Bacillales</taxon>
        <taxon>Staphylococcaceae</taxon>
        <taxon>Staphylococcus</taxon>
    </lineage>
</organism>
<keyword evidence="5" id="KW-1185">Reference proteome</keyword>
<dbReference type="UniPathway" id="UPA00556"/>
<name>A0A380H6H5_9STAP</name>
<gene>
    <name evidence="4" type="primary">dltD</name>
    <name evidence="4" type="ORF">NCTC11807_02116</name>
</gene>
<reference evidence="4 5" key="1">
    <citation type="submission" date="2018-06" db="EMBL/GenBank/DDBJ databases">
        <authorList>
            <consortium name="Pathogen Informatics"/>
            <person name="Doyle S."/>
        </authorList>
    </citation>
    <scope>NUCLEOTIDE SEQUENCE [LARGE SCALE GENOMIC DNA]</scope>
    <source>
        <strain evidence="4 5">NCTC11807</strain>
    </source>
</reference>